<dbReference type="PANTHER" id="PTHR33885">
    <property type="entry name" value="PHAGE SHOCK PROTEIN C"/>
    <property type="match status" value="1"/>
</dbReference>
<gene>
    <name evidence="8" type="ORF">HNR06_002693</name>
    <name evidence="9" type="ORF">NOSIN_23730</name>
</gene>
<keyword evidence="10" id="KW-1185">Reference proteome</keyword>
<evidence type="ECO:0000256" key="1">
    <source>
        <dbReference type="ARBA" id="ARBA00004162"/>
    </source>
</evidence>
<evidence type="ECO:0000259" key="7">
    <source>
        <dbReference type="Pfam" id="PF04024"/>
    </source>
</evidence>
<keyword evidence="5 6" id="KW-0472">Membrane</keyword>
<evidence type="ECO:0000256" key="6">
    <source>
        <dbReference type="SAM" id="Phobius"/>
    </source>
</evidence>
<evidence type="ECO:0000313" key="8">
    <source>
        <dbReference type="EMBL" id="NYH53104.1"/>
    </source>
</evidence>
<comment type="caution">
    <text evidence="9">The sequence shown here is derived from an EMBL/GenBank/DDBJ whole genome shotgun (WGS) entry which is preliminary data.</text>
</comment>
<evidence type="ECO:0000256" key="5">
    <source>
        <dbReference type="ARBA" id="ARBA00023136"/>
    </source>
</evidence>
<dbReference type="GO" id="GO:0005886">
    <property type="term" value="C:plasma membrane"/>
    <property type="evidence" value="ECO:0007669"/>
    <property type="project" value="UniProtKB-SubCell"/>
</dbReference>
<name>A0A1V3C7F7_9ACTN</name>
<dbReference type="Proteomes" id="UP000584931">
    <property type="component" value="Unassembled WGS sequence"/>
</dbReference>
<evidence type="ECO:0000313" key="10">
    <source>
        <dbReference type="Proteomes" id="UP000189004"/>
    </source>
</evidence>
<protein>
    <submittedName>
        <fullName evidence="8">Phage shock protein PspC (Stress-responsive transcriptional regulator)</fullName>
    </submittedName>
</protein>
<evidence type="ECO:0000256" key="4">
    <source>
        <dbReference type="ARBA" id="ARBA00022989"/>
    </source>
</evidence>
<evidence type="ECO:0000313" key="11">
    <source>
        <dbReference type="Proteomes" id="UP000584931"/>
    </source>
</evidence>
<reference evidence="10" key="1">
    <citation type="submission" date="2016-08" db="EMBL/GenBank/DDBJ databases">
        <authorList>
            <person name="Tokovenko B."/>
            <person name="Kalinowski J."/>
        </authorList>
    </citation>
    <scope>NUCLEOTIDE SEQUENCE [LARGE SCALE GENOMIC DNA]</scope>
    <source>
        <strain evidence="10">UTMC102</strain>
    </source>
</reference>
<comment type="subcellular location">
    <subcellularLocation>
        <location evidence="1">Cell membrane</location>
        <topology evidence="1">Single-pass membrane protein</topology>
    </subcellularLocation>
</comment>
<dbReference type="AlphaFoldDB" id="A0A1V3C7F7"/>
<accession>A0A1V3C7F7</accession>
<feature type="domain" description="Phage shock protein PspC N-terminal" evidence="7">
    <location>
        <begin position="8"/>
        <end position="65"/>
    </location>
</feature>
<evidence type="ECO:0000313" key="9">
    <source>
        <dbReference type="EMBL" id="OOC56466.1"/>
    </source>
</evidence>
<accession>A0A7Z0BL65</accession>
<dbReference type="PANTHER" id="PTHR33885:SF3">
    <property type="entry name" value="PHAGE SHOCK PROTEIN C"/>
    <property type="match status" value="1"/>
</dbReference>
<proteinExistence type="predicted"/>
<evidence type="ECO:0000256" key="3">
    <source>
        <dbReference type="ARBA" id="ARBA00022692"/>
    </source>
</evidence>
<dbReference type="OrthoDB" id="7359894at2"/>
<feature type="transmembrane region" description="Helical" evidence="6">
    <location>
        <begin position="39"/>
        <end position="62"/>
    </location>
</feature>
<dbReference type="Proteomes" id="UP000189004">
    <property type="component" value="Unassembled WGS sequence"/>
</dbReference>
<dbReference type="InterPro" id="IPR007168">
    <property type="entry name" value="Phageshock_PspC_N"/>
</dbReference>
<keyword evidence="3 6" id="KW-0812">Transmembrane</keyword>
<keyword evidence="2" id="KW-1003">Cell membrane</keyword>
<dbReference type="Pfam" id="PF04024">
    <property type="entry name" value="PspC"/>
    <property type="match status" value="1"/>
</dbReference>
<dbReference type="InterPro" id="IPR052027">
    <property type="entry name" value="PspC"/>
</dbReference>
<evidence type="ECO:0000256" key="2">
    <source>
        <dbReference type="ARBA" id="ARBA00022475"/>
    </source>
</evidence>
<organism evidence="9 10">
    <name type="scientific">Nocardiopsis sinuspersici</name>
    <dbReference type="NCBI Taxonomy" id="501010"/>
    <lineage>
        <taxon>Bacteria</taxon>
        <taxon>Bacillati</taxon>
        <taxon>Actinomycetota</taxon>
        <taxon>Actinomycetes</taxon>
        <taxon>Streptosporangiales</taxon>
        <taxon>Nocardiopsidaceae</taxon>
        <taxon>Nocardiopsis</taxon>
    </lineage>
</organism>
<keyword evidence="4 6" id="KW-1133">Transmembrane helix</keyword>
<reference evidence="9" key="2">
    <citation type="submission" date="2016-08" db="EMBL/GenBank/DDBJ databases">
        <authorList>
            <person name="Seilhamer J.J."/>
        </authorList>
    </citation>
    <scope>NUCLEOTIDE SEQUENCE [LARGE SCALE GENOMIC DNA]</scope>
    <source>
        <strain evidence="9">UTMC102</strain>
    </source>
</reference>
<sequence>MNESYQNKRFRRSGSDRYLAGVCGGIAEFLNIDSTIVRLAFVVLTALGFSGVFVYILAWLIMPAENEKRSLLEQIIRNFQGKPSEN</sequence>
<dbReference type="EMBL" id="MCOK01000001">
    <property type="protein sequence ID" value="OOC56466.1"/>
    <property type="molecule type" value="Genomic_DNA"/>
</dbReference>
<dbReference type="RefSeq" id="WP_077692912.1">
    <property type="nucleotide sequence ID" value="NZ_JACCHL010000001.1"/>
</dbReference>
<dbReference type="STRING" id="501010.NOSIN_23730"/>
<reference evidence="8 11" key="3">
    <citation type="submission" date="2020-07" db="EMBL/GenBank/DDBJ databases">
        <title>Sequencing the genomes of 1000 actinobacteria strains.</title>
        <authorList>
            <person name="Klenk H.-P."/>
        </authorList>
    </citation>
    <scope>NUCLEOTIDE SEQUENCE [LARGE SCALE GENOMIC DNA]</scope>
    <source>
        <strain evidence="8 11">DSM 45278</strain>
    </source>
</reference>
<dbReference type="EMBL" id="JACCHL010000001">
    <property type="protein sequence ID" value="NYH53104.1"/>
    <property type="molecule type" value="Genomic_DNA"/>
</dbReference>